<comment type="caution">
    <text evidence="3">The sequence shown here is derived from an EMBL/GenBank/DDBJ whole genome shotgun (WGS) entry which is preliminary data.</text>
</comment>
<organism evidence="3 4">
    <name type="scientific">Candidatus Limadaptatus stercoripullorum</name>
    <dbReference type="NCBI Taxonomy" id="2840846"/>
    <lineage>
        <taxon>Bacteria</taxon>
        <taxon>Bacillati</taxon>
        <taxon>Bacillota</taxon>
        <taxon>Clostridia</taxon>
        <taxon>Eubacteriales</taxon>
        <taxon>Candidatus Limadaptatus</taxon>
    </lineage>
</organism>
<dbReference type="InterPro" id="IPR032466">
    <property type="entry name" value="Metal_Hydrolase"/>
</dbReference>
<dbReference type="PANTHER" id="PTHR11113">
    <property type="entry name" value="N-ACETYLGLUCOSAMINE-6-PHOSPHATE DEACETYLASE"/>
    <property type="match status" value="1"/>
</dbReference>
<dbReference type="EMBL" id="DVOE01000002">
    <property type="protein sequence ID" value="HIU98235.1"/>
    <property type="molecule type" value="Genomic_DNA"/>
</dbReference>
<evidence type="ECO:0000256" key="1">
    <source>
        <dbReference type="ARBA" id="ARBA00022801"/>
    </source>
</evidence>
<dbReference type="InterPro" id="IPR023100">
    <property type="entry name" value="D-aminoacylase_insert_dom_sf"/>
</dbReference>
<dbReference type="Gene3D" id="2.30.40.10">
    <property type="entry name" value="Urease, subunit C, domain 1"/>
    <property type="match status" value="1"/>
</dbReference>
<evidence type="ECO:0000313" key="4">
    <source>
        <dbReference type="Proteomes" id="UP000886857"/>
    </source>
</evidence>
<evidence type="ECO:0000313" key="3">
    <source>
        <dbReference type="EMBL" id="HIU98235.1"/>
    </source>
</evidence>
<dbReference type="Pfam" id="PF07969">
    <property type="entry name" value="Amidohydro_3"/>
    <property type="match status" value="1"/>
</dbReference>
<keyword evidence="1" id="KW-0378">Hydrolase</keyword>
<evidence type="ECO:0000259" key="2">
    <source>
        <dbReference type="Pfam" id="PF07969"/>
    </source>
</evidence>
<dbReference type="InterPro" id="IPR011059">
    <property type="entry name" value="Metal-dep_hydrolase_composite"/>
</dbReference>
<dbReference type="SUPFAM" id="SSF51556">
    <property type="entry name" value="Metallo-dependent hydrolases"/>
    <property type="match status" value="1"/>
</dbReference>
<dbReference type="Gene3D" id="3.30.1490.130">
    <property type="entry name" value="D-aminoacylase. Domain 3"/>
    <property type="match status" value="1"/>
</dbReference>
<reference evidence="3" key="1">
    <citation type="submission" date="2020-10" db="EMBL/GenBank/DDBJ databases">
        <authorList>
            <person name="Gilroy R."/>
        </authorList>
    </citation>
    <scope>NUCLEOTIDE SEQUENCE</scope>
    <source>
        <strain evidence="3">10406</strain>
    </source>
</reference>
<feature type="domain" description="Amidohydrolase 3" evidence="2">
    <location>
        <begin position="442"/>
        <end position="507"/>
    </location>
</feature>
<dbReference type="Gene3D" id="3.20.20.140">
    <property type="entry name" value="Metal-dependent hydrolases"/>
    <property type="match status" value="1"/>
</dbReference>
<dbReference type="AlphaFoldDB" id="A0A9D1N8I6"/>
<reference evidence="3" key="2">
    <citation type="journal article" date="2021" name="PeerJ">
        <title>Extensive microbial diversity within the chicken gut microbiome revealed by metagenomics and culture.</title>
        <authorList>
            <person name="Gilroy R."/>
            <person name="Ravi A."/>
            <person name="Getino M."/>
            <person name="Pursley I."/>
            <person name="Horton D.L."/>
            <person name="Alikhan N.F."/>
            <person name="Baker D."/>
            <person name="Gharbi K."/>
            <person name="Hall N."/>
            <person name="Watson M."/>
            <person name="Adriaenssens E.M."/>
            <person name="Foster-Nyarko E."/>
            <person name="Jarju S."/>
            <person name="Secka A."/>
            <person name="Antonio M."/>
            <person name="Oren A."/>
            <person name="Chaudhuri R.R."/>
            <person name="La Ragione R."/>
            <person name="Hildebrand F."/>
            <person name="Pallen M.J."/>
        </authorList>
    </citation>
    <scope>NUCLEOTIDE SEQUENCE</scope>
    <source>
        <strain evidence="3">10406</strain>
    </source>
</reference>
<proteinExistence type="predicted"/>
<name>A0A9D1N8I6_9FIRM</name>
<sequence>MSILFKGGRIIDGTGAPAYLGDVFVEGGIITEVGECSREADTVVDCTGLVVAPGFIDAHSHNDFFYDRDDAEMFYAPFLRQGITTQITGNCGFSPFGVSETSPYRDKVGGGLFRAVQPGSFAEFKRRAEGRLMLNLVPLVGQGTTRISISGYSPRPLTPAQIEAEMELVDEAMSGGAFGGSFGFMYEPGIYAKRDELIAFAKLIAKYDGILTVHPRACSKVALGYPLLSKPHIELALDEVVGIMKESGVRTEYSHLIFVGKTSWKSADRMLAKFHALRKEGYDIAYDNYSFTYGASVITVVLPPWYMALPKEERKKPFNMFRLKLMTNLTKAALGIEFDDLTVAYISPDPAHKKYEGRTVADCAREEGLSPFDMYIKLVDLSDGQGRLYLGKYYSEDIIRRLMEDDLSVFMTDAWVEEAGTQNGAAFQGFPYFFVRAKEYGIATEKIVRKMTGATAERFGIKGRGVLTEGYAADITVFDEDGFKVDPAVPDFTPEGIKRVYIAGTEVVRDGVLTGARPGKVLLKKWH</sequence>
<dbReference type="GO" id="GO:0016811">
    <property type="term" value="F:hydrolase activity, acting on carbon-nitrogen (but not peptide) bonds, in linear amides"/>
    <property type="evidence" value="ECO:0007669"/>
    <property type="project" value="InterPro"/>
</dbReference>
<dbReference type="SUPFAM" id="SSF51338">
    <property type="entry name" value="Composite domain of metallo-dependent hydrolases"/>
    <property type="match status" value="1"/>
</dbReference>
<gene>
    <name evidence="3" type="ORF">IAC73_00120</name>
</gene>
<dbReference type="InterPro" id="IPR013108">
    <property type="entry name" value="Amidohydro_3"/>
</dbReference>
<accession>A0A9D1N8I6</accession>
<protein>
    <submittedName>
        <fullName evidence="3">Amidohydrolase family protein</fullName>
    </submittedName>
</protein>
<dbReference type="Proteomes" id="UP000886857">
    <property type="component" value="Unassembled WGS sequence"/>
</dbReference>